<feature type="domain" description="C2H2-type" evidence="8">
    <location>
        <begin position="322"/>
        <end position="350"/>
    </location>
</feature>
<evidence type="ECO:0000256" key="3">
    <source>
        <dbReference type="ARBA" id="ARBA00022771"/>
    </source>
</evidence>
<dbReference type="PANTHER" id="PTHR24379:SF121">
    <property type="entry name" value="C2H2-TYPE DOMAIN-CONTAINING PROTEIN"/>
    <property type="match status" value="1"/>
</dbReference>
<accession>A0A1E1WB12</accession>
<dbReference type="SMART" id="SM00355">
    <property type="entry name" value="ZnF_C2H2"/>
    <property type="match status" value="7"/>
</dbReference>
<keyword evidence="4 6" id="KW-0862">Zinc</keyword>
<feature type="domain" description="C2H2-type" evidence="8">
    <location>
        <begin position="188"/>
        <end position="208"/>
    </location>
</feature>
<dbReference type="AlphaFoldDB" id="A0A1E1WB12"/>
<feature type="binding site" evidence="6">
    <location>
        <position position="62"/>
    </location>
    <ligand>
        <name>Zn(2+)</name>
        <dbReference type="ChEBI" id="CHEBI:29105"/>
    </ligand>
</feature>
<dbReference type="InterPro" id="IPR036236">
    <property type="entry name" value="Znf_C2H2_sf"/>
</dbReference>
<evidence type="ECO:0000259" key="8">
    <source>
        <dbReference type="PROSITE" id="PS50157"/>
    </source>
</evidence>
<evidence type="ECO:0000259" key="9">
    <source>
        <dbReference type="PROSITE" id="PS51915"/>
    </source>
</evidence>
<keyword evidence="7" id="KW-0175">Coiled coil</keyword>
<dbReference type="FunFam" id="3.30.160.60:FF:000065">
    <property type="entry name" value="B-cell CLL/lymphoma 6, member B"/>
    <property type="match status" value="1"/>
</dbReference>
<dbReference type="PROSITE" id="PS51915">
    <property type="entry name" value="ZAD"/>
    <property type="match status" value="1"/>
</dbReference>
<evidence type="ECO:0000256" key="4">
    <source>
        <dbReference type="ARBA" id="ARBA00022833"/>
    </source>
</evidence>
<feature type="domain" description="C2H2-type" evidence="8">
    <location>
        <begin position="267"/>
        <end position="294"/>
    </location>
</feature>
<keyword evidence="3 5" id="KW-0863">Zinc-finger</keyword>
<dbReference type="SUPFAM" id="SSF57667">
    <property type="entry name" value="beta-beta-alpha zinc fingers"/>
    <property type="match status" value="3"/>
</dbReference>
<dbReference type="InterPro" id="IPR013087">
    <property type="entry name" value="Znf_C2H2_type"/>
</dbReference>
<dbReference type="GO" id="GO:0005634">
    <property type="term" value="C:nucleus"/>
    <property type="evidence" value="ECO:0007669"/>
    <property type="project" value="InterPro"/>
</dbReference>
<feature type="binding site" evidence="6">
    <location>
        <position position="102"/>
    </location>
    <ligand>
        <name>Zn(2+)</name>
        <dbReference type="ChEBI" id="CHEBI:29105"/>
    </ligand>
</feature>
<dbReference type="SMART" id="SM00868">
    <property type="entry name" value="zf-AD"/>
    <property type="match status" value="1"/>
</dbReference>
<feature type="domain" description="C2H2-type" evidence="8">
    <location>
        <begin position="239"/>
        <end position="266"/>
    </location>
</feature>
<organism evidence="10">
    <name type="scientific">Pectinophora gossypiella</name>
    <name type="common">Cotton pink bollworm</name>
    <name type="synonym">Depressaria gossypiella</name>
    <dbReference type="NCBI Taxonomy" id="13191"/>
    <lineage>
        <taxon>Eukaryota</taxon>
        <taxon>Metazoa</taxon>
        <taxon>Ecdysozoa</taxon>
        <taxon>Arthropoda</taxon>
        <taxon>Hexapoda</taxon>
        <taxon>Insecta</taxon>
        <taxon>Pterygota</taxon>
        <taxon>Neoptera</taxon>
        <taxon>Endopterygota</taxon>
        <taxon>Lepidoptera</taxon>
        <taxon>Glossata</taxon>
        <taxon>Ditrysia</taxon>
        <taxon>Gelechioidea</taxon>
        <taxon>Gelechiidae</taxon>
        <taxon>Apatetrinae</taxon>
        <taxon>Pectinophora</taxon>
    </lineage>
</organism>
<reference evidence="10" key="1">
    <citation type="submission" date="2015-09" db="EMBL/GenBank/DDBJ databases">
        <title>De novo assembly of Pectinophora gossypiella (Pink Bollworm) gut transcriptome.</title>
        <authorList>
            <person name="Tassone E.E."/>
        </authorList>
    </citation>
    <scope>NUCLEOTIDE SEQUENCE</scope>
</reference>
<dbReference type="Gene3D" id="3.40.1800.20">
    <property type="match status" value="1"/>
</dbReference>
<protein>
    <recommendedName>
        <fullName evidence="11">Protein krueppel</fullName>
    </recommendedName>
</protein>
<dbReference type="GO" id="GO:0006355">
    <property type="term" value="P:regulation of DNA-templated transcription"/>
    <property type="evidence" value="ECO:0007669"/>
    <property type="project" value="UniProtKB-ARBA"/>
</dbReference>
<feature type="domain" description="C2H2-type" evidence="8">
    <location>
        <begin position="350"/>
        <end position="378"/>
    </location>
</feature>
<dbReference type="InterPro" id="IPR012934">
    <property type="entry name" value="Znf_AD"/>
</dbReference>
<evidence type="ECO:0000313" key="10">
    <source>
        <dbReference type="EMBL" id="JAT84156.1"/>
    </source>
</evidence>
<dbReference type="SUPFAM" id="SSF57716">
    <property type="entry name" value="Glucocorticoid receptor-like (DNA-binding domain)"/>
    <property type="match status" value="1"/>
</dbReference>
<feature type="coiled-coil region" evidence="7">
    <location>
        <begin position="152"/>
        <end position="179"/>
    </location>
</feature>
<dbReference type="OrthoDB" id="8117402at2759"/>
<feature type="binding site" evidence="6">
    <location>
        <position position="105"/>
    </location>
    <ligand>
        <name>Zn(2+)</name>
        <dbReference type="ChEBI" id="CHEBI:29105"/>
    </ligand>
</feature>
<dbReference type="EMBL" id="GDQN01006898">
    <property type="protein sequence ID" value="JAT84156.1"/>
    <property type="molecule type" value="Transcribed_RNA"/>
</dbReference>
<evidence type="ECO:0000256" key="7">
    <source>
        <dbReference type="SAM" id="Coils"/>
    </source>
</evidence>
<feature type="domain" description="ZAD" evidence="9">
    <location>
        <begin position="57"/>
        <end position="129"/>
    </location>
</feature>
<dbReference type="Gene3D" id="3.30.160.60">
    <property type="entry name" value="Classic Zinc Finger"/>
    <property type="match status" value="4"/>
</dbReference>
<dbReference type="PANTHER" id="PTHR24379">
    <property type="entry name" value="KRAB AND ZINC FINGER DOMAIN-CONTAINING"/>
    <property type="match status" value="1"/>
</dbReference>
<gene>
    <name evidence="10" type="ORF">g.7990</name>
</gene>
<evidence type="ECO:0000256" key="2">
    <source>
        <dbReference type="ARBA" id="ARBA00022737"/>
    </source>
</evidence>
<dbReference type="PROSITE" id="PS50157">
    <property type="entry name" value="ZINC_FINGER_C2H2_2"/>
    <property type="match status" value="6"/>
</dbReference>
<proteinExistence type="predicted"/>
<evidence type="ECO:0000256" key="6">
    <source>
        <dbReference type="PROSITE-ProRule" id="PRU01263"/>
    </source>
</evidence>
<dbReference type="Pfam" id="PF00096">
    <property type="entry name" value="zf-C2H2"/>
    <property type="match status" value="3"/>
</dbReference>
<dbReference type="FunFam" id="3.30.160.60:FF:002343">
    <property type="entry name" value="Zinc finger protein 33A"/>
    <property type="match status" value="1"/>
</dbReference>
<dbReference type="GO" id="GO:0008270">
    <property type="term" value="F:zinc ion binding"/>
    <property type="evidence" value="ECO:0007669"/>
    <property type="project" value="UniProtKB-UniRule"/>
</dbReference>
<name>A0A1E1WB12_PECGO</name>
<sequence length="486" mass="57071">MAVYLTKSMLSRLNKEKYSSNIFNEDEGSSSSNSYSNGDHWQRLMEGKKTVYLAKEMICRVCAKNGCTPLSEKTDGFEIITALRSITNVSMTLDDSLPKYICTYCLDTLKAIMAFKRNCEMSDRKFKQILNPNGDPSFHSYPYSRHDFQLILHQMKLKRMKVEEQKEKERKKKLRLRQKKIPPKNKQFRCSSCDTTFLNKEKLMAHRRDCMRRACELCGQLVLSIAQHMRHSHKQSVPHKCPTCGKEFPVIARLRNHMLVHTNTFNFFCDLCPYKCKHKYYLVMHMRTHTGEKPYKCPECPATFVNPSNLNKHKLTHQDKQFKCAMCEKAFRTKTALRDHHEATHMNIKHSCNFCGADFCYKSDLRKHEIRTHNRTKRDYIGGEPTYKQVERMQKMQEETDVDKWRQEQQIIVTQAPILQTTYNIEQSKEFVQTSHQIYFSDVTAIIQQPQMGTIPQQTVQLSLPDLTMKKDEVKLYEAQQGIGYF</sequence>
<evidence type="ECO:0008006" key="11">
    <source>
        <dbReference type="Google" id="ProtNLM"/>
    </source>
</evidence>
<dbReference type="Pfam" id="PF07776">
    <property type="entry name" value="zf-AD"/>
    <property type="match status" value="1"/>
</dbReference>
<evidence type="ECO:0000256" key="5">
    <source>
        <dbReference type="PROSITE-ProRule" id="PRU00042"/>
    </source>
</evidence>
<dbReference type="PROSITE" id="PS00028">
    <property type="entry name" value="ZINC_FINGER_C2H2_1"/>
    <property type="match status" value="5"/>
</dbReference>
<keyword evidence="1 6" id="KW-0479">Metal-binding</keyword>
<evidence type="ECO:0000256" key="1">
    <source>
        <dbReference type="ARBA" id="ARBA00022723"/>
    </source>
</evidence>
<feature type="domain" description="C2H2-type" evidence="8">
    <location>
        <begin position="295"/>
        <end position="322"/>
    </location>
</feature>
<feature type="binding site" evidence="6">
    <location>
        <position position="59"/>
    </location>
    <ligand>
        <name>Zn(2+)</name>
        <dbReference type="ChEBI" id="CHEBI:29105"/>
    </ligand>
</feature>
<keyword evidence="2" id="KW-0677">Repeat</keyword>